<name>A0A6C0EGC0_9ZZZZ</name>
<keyword evidence="2" id="KW-0812">Transmembrane</keyword>
<evidence type="ECO:0000256" key="1">
    <source>
        <dbReference type="SAM" id="MobiDB-lite"/>
    </source>
</evidence>
<reference evidence="3" key="1">
    <citation type="journal article" date="2020" name="Nature">
        <title>Giant virus diversity and host interactions through global metagenomics.</title>
        <authorList>
            <person name="Schulz F."/>
            <person name="Roux S."/>
            <person name="Paez-Espino D."/>
            <person name="Jungbluth S."/>
            <person name="Walsh D.A."/>
            <person name="Denef V.J."/>
            <person name="McMahon K.D."/>
            <person name="Konstantinidis K.T."/>
            <person name="Eloe-Fadrosh E.A."/>
            <person name="Kyrpides N.C."/>
            <person name="Woyke T."/>
        </authorList>
    </citation>
    <scope>NUCLEOTIDE SEQUENCE</scope>
    <source>
        <strain evidence="3">GVMAG-M-3300000115-19</strain>
    </source>
</reference>
<keyword evidence="2" id="KW-1133">Transmembrane helix</keyword>
<protein>
    <submittedName>
        <fullName evidence="3">Uncharacterized protein</fullName>
    </submittedName>
</protein>
<organism evidence="3">
    <name type="scientific">viral metagenome</name>
    <dbReference type="NCBI Taxonomy" id="1070528"/>
    <lineage>
        <taxon>unclassified sequences</taxon>
        <taxon>metagenomes</taxon>
        <taxon>organismal metagenomes</taxon>
    </lineage>
</organism>
<dbReference type="EMBL" id="MN738848">
    <property type="protein sequence ID" value="QHT27968.1"/>
    <property type="molecule type" value="Genomic_DNA"/>
</dbReference>
<keyword evidence="2" id="KW-0472">Membrane</keyword>
<feature type="transmembrane region" description="Helical" evidence="2">
    <location>
        <begin position="6"/>
        <end position="21"/>
    </location>
</feature>
<feature type="region of interest" description="Disordered" evidence="1">
    <location>
        <begin position="120"/>
        <end position="139"/>
    </location>
</feature>
<accession>A0A6C0EGC0</accession>
<dbReference type="AlphaFoldDB" id="A0A6C0EGC0"/>
<evidence type="ECO:0000256" key="2">
    <source>
        <dbReference type="SAM" id="Phobius"/>
    </source>
</evidence>
<sequence>MLQNIENIIVILLVIGLSYLFRQNSNDTFNTQMLFILLALGCIIFYKIIYCQNCINNKEMFVVDREPFQNNLNSVLNTFSNSSVEVSNKEDYEENKEKIITLETMFRDLQNKYNDLEKQQELTGDNSISESDRSSLTNNELNRLETQINELTEKVSNRNKRDYKKIPVYNSCIIEEANGDKTKDWGPNHTHPTEELTDEDKENIEENSKFLEDKTELLKKYETLIEKLKPGISKIFDGTANIEFN</sequence>
<feature type="transmembrane region" description="Helical" evidence="2">
    <location>
        <begin position="33"/>
        <end position="50"/>
    </location>
</feature>
<evidence type="ECO:0000313" key="3">
    <source>
        <dbReference type="EMBL" id="QHT27968.1"/>
    </source>
</evidence>
<feature type="compositionally biased region" description="Polar residues" evidence="1">
    <location>
        <begin position="121"/>
        <end position="139"/>
    </location>
</feature>
<proteinExistence type="predicted"/>